<feature type="domain" description="BPL/LPL catalytic" evidence="8">
    <location>
        <begin position="52"/>
        <end position="239"/>
    </location>
</feature>
<dbReference type="Proteomes" id="UP000830116">
    <property type="component" value="Chromosome"/>
</dbReference>
<evidence type="ECO:0000259" key="8">
    <source>
        <dbReference type="PROSITE" id="PS51733"/>
    </source>
</evidence>
<accession>A0ABY4CHE2</accession>
<dbReference type="CDD" id="cd16443">
    <property type="entry name" value="LplA"/>
    <property type="match status" value="1"/>
</dbReference>
<dbReference type="Pfam" id="PF10437">
    <property type="entry name" value="Lip_prot_lig_C"/>
    <property type="match status" value="1"/>
</dbReference>
<dbReference type="InterPro" id="IPR045864">
    <property type="entry name" value="aa-tRNA-synth_II/BPL/LPL"/>
</dbReference>
<dbReference type="NCBIfam" id="TIGR00545">
    <property type="entry name" value="lipoyltrans"/>
    <property type="match status" value="1"/>
</dbReference>
<protein>
    <recommendedName>
        <fullName evidence="3">lipoate--protein ligase</fullName>
        <ecNumber evidence="3">6.3.1.20</ecNumber>
    </recommendedName>
</protein>
<comment type="pathway">
    <text evidence="2">Protein modification; protein lipoylation via exogenous pathway; protein N(6)-(lipoyl)lysine from lipoate: step 1/2.</text>
</comment>
<dbReference type="Gene3D" id="3.30.390.50">
    <property type="entry name" value="CO dehydrogenase flavoprotein, C-terminal domain"/>
    <property type="match status" value="1"/>
</dbReference>
<evidence type="ECO:0000256" key="5">
    <source>
        <dbReference type="ARBA" id="ARBA00022741"/>
    </source>
</evidence>
<evidence type="ECO:0000313" key="9">
    <source>
        <dbReference type="EMBL" id="UOF01630.1"/>
    </source>
</evidence>
<sequence length="361" mass="41811">MRAFVFFTRAFLDAFLDGELAFYLMQLKVFLSDSLNPHLNLATEEWIFNNLEPDQHALFLWRNEDTILIGRHQNPWSECNLLRMVDDKVHLARRTTGGGAVFHDLGNTNFTFLSPKESYSLKNNTQIIFQALEKFGVKGEASGRNDLLFRAGDGYRKFSGSAYREKKDRAFHHGTLLLNTNLQRLRSYLLTNPKRLRAFNLESARARIANLSEIAKDVRHEKMVEAMIASFQSFYSSSSEIECLTASSLLEIPELKSQYESLTAWEWLYGNTLEFNHHIQEYLSLGSFEIQFKIYDGFVKDLRIYTNCLYPTLVEEITEALMEKPYDCPSVIRNFEPIISSHPELEAGLRELRAWICQTIN</sequence>
<gene>
    <name evidence="9" type="ORF">MNR06_01515</name>
</gene>
<dbReference type="SUPFAM" id="SSF55681">
    <property type="entry name" value="Class II aaRS and biotin synthetases"/>
    <property type="match status" value="1"/>
</dbReference>
<evidence type="ECO:0000256" key="1">
    <source>
        <dbReference type="ARBA" id="ARBA00005085"/>
    </source>
</evidence>
<evidence type="ECO:0000256" key="6">
    <source>
        <dbReference type="ARBA" id="ARBA00022840"/>
    </source>
</evidence>
<keyword evidence="6" id="KW-0067">ATP-binding</keyword>
<dbReference type="GO" id="GO:0016979">
    <property type="term" value="F:lipoate-protein ligase activity"/>
    <property type="evidence" value="ECO:0007669"/>
    <property type="project" value="UniProtKB-EC"/>
</dbReference>
<keyword evidence="5" id="KW-0547">Nucleotide-binding</keyword>
<comment type="catalytic activity">
    <reaction evidence="7">
        <text>L-lysyl-[lipoyl-carrier protein] + (R)-lipoate + ATP = N(6)-[(R)-lipoyl]-L-lysyl-[lipoyl-carrier protein] + AMP + diphosphate + H(+)</text>
        <dbReference type="Rhea" id="RHEA:49288"/>
        <dbReference type="Rhea" id="RHEA-COMP:10500"/>
        <dbReference type="Rhea" id="RHEA-COMP:10502"/>
        <dbReference type="ChEBI" id="CHEBI:15378"/>
        <dbReference type="ChEBI" id="CHEBI:29969"/>
        <dbReference type="ChEBI" id="CHEBI:30616"/>
        <dbReference type="ChEBI" id="CHEBI:33019"/>
        <dbReference type="ChEBI" id="CHEBI:83088"/>
        <dbReference type="ChEBI" id="CHEBI:83099"/>
        <dbReference type="ChEBI" id="CHEBI:456215"/>
        <dbReference type="EC" id="6.3.1.20"/>
    </reaction>
</comment>
<dbReference type="InterPro" id="IPR004562">
    <property type="entry name" value="LipoylTrfase_LipoateP_Ligase"/>
</dbReference>
<evidence type="ECO:0000256" key="2">
    <source>
        <dbReference type="ARBA" id="ARBA00005124"/>
    </source>
</evidence>
<evidence type="ECO:0000256" key="4">
    <source>
        <dbReference type="ARBA" id="ARBA00022598"/>
    </source>
</evidence>
<dbReference type="EMBL" id="CP093442">
    <property type="protein sequence ID" value="UOF01630.1"/>
    <property type="molecule type" value="Genomic_DNA"/>
</dbReference>
<organism evidence="9 10">
    <name type="scientific">Bdellovibrio reynosensis</name>
    <dbReference type="NCBI Taxonomy" id="2835041"/>
    <lineage>
        <taxon>Bacteria</taxon>
        <taxon>Pseudomonadati</taxon>
        <taxon>Bdellovibrionota</taxon>
        <taxon>Bdellovibrionia</taxon>
        <taxon>Bdellovibrionales</taxon>
        <taxon>Pseudobdellovibrionaceae</taxon>
        <taxon>Bdellovibrio</taxon>
    </lineage>
</organism>
<dbReference type="SUPFAM" id="SSF82649">
    <property type="entry name" value="SufE/NifU"/>
    <property type="match status" value="1"/>
</dbReference>
<evidence type="ECO:0000256" key="3">
    <source>
        <dbReference type="ARBA" id="ARBA00012367"/>
    </source>
</evidence>
<evidence type="ECO:0000256" key="7">
    <source>
        <dbReference type="ARBA" id="ARBA00048037"/>
    </source>
</evidence>
<evidence type="ECO:0000313" key="10">
    <source>
        <dbReference type="Proteomes" id="UP000830116"/>
    </source>
</evidence>
<reference evidence="9" key="1">
    <citation type="submission" date="2022-03" db="EMBL/GenBank/DDBJ databases">
        <title>Genome Identification and Characterization of new species Bdellovibrio reynosense LBG001 sp. nov. from a Mexico soil sample.</title>
        <authorList>
            <person name="Camilli A."/>
            <person name="Ajao Y."/>
            <person name="Guo X."/>
        </authorList>
    </citation>
    <scope>NUCLEOTIDE SEQUENCE</scope>
    <source>
        <strain evidence="9">LBG001</strain>
    </source>
</reference>
<proteinExistence type="predicted"/>
<dbReference type="InterPro" id="IPR004143">
    <property type="entry name" value="BPL_LPL_catalytic"/>
</dbReference>
<dbReference type="EC" id="6.3.1.20" evidence="3"/>
<dbReference type="PANTHER" id="PTHR12561">
    <property type="entry name" value="LIPOATE-PROTEIN LIGASE"/>
    <property type="match status" value="1"/>
</dbReference>
<dbReference type="PROSITE" id="PS51733">
    <property type="entry name" value="BPL_LPL_CATALYTIC"/>
    <property type="match status" value="1"/>
</dbReference>
<dbReference type="Pfam" id="PF21948">
    <property type="entry name" value="LplA-B_cat"/>
    <property type="match status" value="1"/>
</dbReference>
<keyword evidence="10" id="KW-1185">Reference proteome</keyword>
<dbReference type="PANTHER" id="PTHR12561:SF3">
    <property type="entry name" value="LIPOYLTRANSFERASE 1, MITOCHONDRIAL"/>
    <property type="match status" value="1"/>
</dbReference>
<comment type="pathway">
    <text evidence="1">Protein modification; protein lipoylation via exogenous pathway; protein N(6)-(lipoyl)lysine from lipoate: step 2/2.</text>
</comment>
<name>A0ABY4CHE2_9BACT</name>
<dbReference type="Gene3D" id="3.30.930.10">
    <property type="entry name" value="Bira Bifunctional Protein, Domain 2"/>
    <property type="match status" value="1"/>
</dbReference>
<dbReference type="InterPro" id="IPR019491">
    <property type="entry name" value="Lipoate_protein_ligase_C"/>
</dbReference>
<dbReference type="RefSeq" id="WP_243538167.1">
    <property type="nucleotide sequence ID" value="NZ_CP093442.1"/>
</dbReference>
<keyword evidence="4 9" id="KW-0436">Ligase</keyword>